<evidence type="ECO:0000256" key="2">
    <source>
        <dbReference type="ARBA" id="ARBA00022980"/>
    </source>
</evidence>
<evidence type="ECO:0000313" key="6">
    <source>
        <dbReference type="Proteomes" id="UP000253472"/>
    </source>
</evidence>
<dbReference type="CDD" id="cd00353">
    <property type="entry name" value="Ribosomal_S15p_S13e"/>
    <property type="match status" value="1"/>
</dbReference>
<dbReference type="GO" id="GO:0005840">
    <property type="term" value="C:ribosome"/>
    <property type="evidence" value="ECO:0007669"/>
    <property type="project" value="UniProtKB-KW"/>
</dbReference>
<dbReference type="PANTHER" id="PTHR23321">
    <property type="entry name" value="RIBOSOMAL PROTEIN S15, BACTERIAL AND ORGANELLAR"/>
    <property type="match status" value="1"/>
</dbReference>
<evidence type="ECO:0000313" key="5">
    <source>
        <dbReference type="EMBL" id="RCK66144.1"/>
    </source>
</evidence>
<evidence type="ECO:0000256" key="1">
    <source>
        <dbReference type="ARBA" id="ARBA00008434"/>
    </source>
</evidence>
<dbReference type="SUPFAM" id="SSF47060">
    <property type="entry name" value="S15/NS1 RNA-binding domain"/>
    <property type="match status" value="1"/>
</dbReference>
<dbReference type="GO" id="GO:0006412">
    <property type="term" value="P:translation"/>
    <property type="evidence" value="ECO:0007669"/>
    <property type="project" value="InterPro"/>
</dbReference>
<reference evidence="5 6" key="1">
    <citation type="submission" date="2018-06" db="EMBL/GenBank/DDBJ databases">
        <title>Whole genome sequencing of Candida tropicalis (genome annotated by CSBL at Korea University).</title>
        <authorList>
            <person name="Ahn J."/>
        </authorList>
    </citation>
    <scope>NUCLEOTIDE SEQUENCE [LARGE SCALE GENOMIC DNA]</scope>
    <source>
        <strain evidence="5 6">ATCC 20962</strain>
    </source>
</reference>
<feature type="coiled-coil region" evidence="4">
    <location>
        <begin position="341"/>
        <end position="386"/>
    </location>
</feature>
<dbReference type="AlphaFoldDB" id="A0A367YJW4"/>
<proteinExistence type="inferred from homology"/>
<dbReference type="EMBL" id="QLNQ01000017">
    <property type="protein sequence ID" value="RCK66144.1"/>
    <property type="molecule type" value="Genomic_DNA"/>
</dbReference>
<dbReference type="GO" id="GO:1990904">
    <property type="term" value="C:ribonucleoprotein complex"/>
    <property type="evidence" value="ECO:0007669"/>
    <property type="project" value="UniProtKB-KW"/>
</dbReference>
<keyword evidence="3" id="KW-0687">Ribonucleoprotein</keyword>
<dbReference type="InterPro" id="IPR005290">
    <property type="entry name" value="Ribosomal_uS15_bac-type"/>
</dbReference>
<dbReference type="PANTHER" id="PTHR23321:SF26">
    <property type="entry name" value="SMALL RIBOSOMAL SUBUNIT PROTEIN US15M"/>
    <property type="match status" value="1"/>
</dbReference>
<accession>A0A367YJW4</accession>
<dbReference type="GO" id="GO:0005737">
    <property type="term" value="C:cytoplasm"/>
    <property type="evidence" value="ECO:0007669"/>
    <property type="project" value="UniProtKB-ARBA"/>
</dbReference>
<evidence type="ECO:0000256" key="4">
    <source>
        <dbReference type="SAM" id="Coils"/>
    </source>
</evidence>
<keyword evidence="4" id="KW-0175">Coiled coil</keyword>
<dbReference type="SMART" id="SM01387">
    <property type="entry name" value="Ribosomal_S15"/>
    <property type="match status" value="1"/>
</dbReference>
<gene>
    <name evidence="5" type="primary">MRPS28_0</name>
    <name evidence="5" type="ORF">Cantr_01955</name>
</gene>
<comment type="caution">
    <text evidence="5">The sequence shown here is derived from an EMBL/GenBank/DDBJ whole genome shotgun (WGS) entry which is preliminary data.</text>
</comment>
<dbReference type="STRING" id="5486.A0A367YJW4"/>
<dbReference type="OrthoDB" id="441444at2759"/>
<dbReference type="Pfam" id="PF00312">
    <property type="entry name" value="Ribosomal_S15"/>
    <property type="match status" value="1"/>
</dbReference>
<sequence>MGPEIPPKWTRIERMSQCFTSFYQNRVQTDERADACFSMTPKKLQIATRFFSTATPLFARGKPQKHKGRWSKLKATQEIVGDFKPRPGHFPRMNVRLGAFQPVPVRASRRSETKLRRREKRMKRRIIRDVNTLKQYNIKNVPLQVDPVLGDPRNDFVPRIMKKVDNEELSLAYGIDRVEFEKLLYAAEKVALDQGTKTTESRTSILQREANKRSAVLTVLHLRNTNAAERQKRAIKYAREELQRVPGDTGSPEVQAAVATIKIHFAMEQVKAFKKDKIAKEHVKQMVHDRKTILQYLKKQNPAKYYYTIAKIGLTDDAVVREFNMGKQYMQDYKVWGDKVLIKVTKTMAKKKEKLKKLQDRVAEYTKLAKRNYDILKNEKEKMKQNKA</sequence>
<organism evidence="5 6">
    <name type="scientific">Candida viswanathii</name>
    <dbReference type="NCBI Taxonomy" id="5486"/>
    <lineage>
        <taxon>Eukaryota</taxon>
        <taxon>Fungi</taxon>
        <taxon>Dikarya</taxon>
        <taxon>Ascomycota</taxon>
        <taxon>Saccharomycotina</taxon>
        <taxon>Pichiomycetes</taxon>
        <taxon>Debaryomycetaceae</taxon>
        <taxon>Candida/Lodderomyces clade</taxon>
        <taxon>Candida</taxon>
    </lineage>
</organism>
<dbReference type="InterPro" id="IPR000589">
    <property type="entry name" value="Ribosomal_uS15"/>
</dbReference>
<name>A0A367YJW4_9ASCO</name>
<dbReference type="Gene3D" id="1.10.287.10">
    <property type="entry name" value="S15/NS1, RNA-binding"/>
    <property type="match status" value="1"/>
</dbReference>
<dbReference type="Proteomes" id="UP000253472">
    <property type="component" value="Unassembled WGS sequence"/>
</dbReference>
<keyword evidence="2 5" id="KW-0689">Ribosomal protein</keyword>
<evidence type="ECO:0000256" key="3">
    <source>
        <dbReference type="ARBA" id="ARBA00023274"/>
    </source>
</evidence>
<comment type="similarity">
    <text evidence="1">Belongs to the universal ribosomal protein uS15 family.</text>
</comment>
<keyword evidence="6" id="KW-1185">Reference proteome</keyword>
<dbReference type="GO" id="GO:0003735">
    <property type="term" value="F:structural constituent of ribosome"/>
    <property type="evidence" value="ECO:0007669"/>
    <property type="project" value="InterPro"/>
</dbReference>
<dbReference type="InterPro" id="IPR009068">
    <property type="entry name" value="uS15_NS1_RNA-bd_sf"/>
</dbReference>
<protein>
    <submittedName>
        <fullName evidence="5">37S ribosomal protein S28, mitochondrial</fullName>
    </submittedName>
</protein>